<evidence type="ECO:0000256" key="4">
    <source>
        <dbReference type="ARBA" id="ARBA00023242"/>
    </source>
</evidence>
<reference evidence="6 7" key="1">
    <citation type="submission" date="2024-11" db="EMBL/GenBank/DDBJ databases">
        <title>A near-complete genome assembly of Cinchona calisaya.</title>
        <authorList>
            <person name="Lian D.C."/>
            <person name="Zhao X.W."/>
            <person name="Wei L."/>
        </authorList>
    </citation>
    <scope>NUCLEOTIDE SEQUENCE [LARGE SCALE GENOMIC DNA]</scope>
    <source>
        <tissue evidence="6">Nenye</tissue>
    </source>
</reference>
<dbReference type="InterPro" id="IPR003441">
    <property type="entry name" value="NAC-dom"/>
</dbReference>
<keyword evidence="2" id="KW-0238">DNA-binding</keyword>
<evidence type="ECO:0000256" key="3">
    <source>
        <dbReference type="ARBA" id="ARBA00023163"/>
    </source>
</evidence>
<evidence type="ECO:0000313" key="7">
    <source>
        <dbReference type="Proteomes" id="UP001630127"/>
    </source>
</evidence>
<dbReference type="InterPro" id="IPR036093">
    <property type="entry name" value="NAC_dom_sf"/>
</dbReference>
<keyword evidence="7" id="KW-1185">Reference proteome</keyword>
<evidence type="ECO:0000313" key="6">
    <source>
        <dbReference type="EMBL" id="KAL3535226.1"/>
    </source>
</evidence>
<feature type="domain" description="NAC" evidence="5">
    <location>
        <begin position="19"/>
        <end position="172"/>
    </location>
</feature>
<dbReference type="PROSITE" id="PS51005">
    <property type="entry name" value="NAC"/>
    <property type="match status" value="1"/>
</dbReference>
<dbReference type="SUPFAM" id="SSF101941">
    <property type="entry name" value="NAC domain"/>
    <property type="match status" value="1"/>
</dbReference>
<evidence type="ECO:0000259" key="5">
    <source>
        <dbReference type="PROSITE" id="PS51005"/>
    </source>
</evidence>
<dbReference type="GO" id="GO:0003677">
    <property type="term" value="F:DNA binding"/>
    <property type="evidence" value="ECO:0007669"/>
    <property type="project" value="UniProtKB-KW"/>
</dbReference>
<dbReference type="PANTHER" id="PTHR31719">
    <property type="entry name" value="NAC TRANSCRIPTION FACTOR 56"/>
    <property type="match status" value="1"/>
</dbReference>
<dbReference type="Proteomes" id="UP001630127">
    <property type="component" value="Unassembled WGS sequence"/>
</dbReference>
<keyword evidence="3" id="KW-0804">Transcription</keyword>
<dbReference type="EMBL" id="JBJUIK010000002">
    <property type="protein sequence ID" value="KAL3535226.1"/>
    <property type="molecule type" value="Genomic_DNA"/>
</dbReference>
<dbReference type="Pfam" id="PF02365">
    <property type="entry name" value="NAM"/>
    <property type="match status" value="1"/>
</dbReference>
<comment type="caution">
    <text evidence="6">The sequence shown here is derived from an EMBL/GenBank/DDBJ whole genome shotgun (WGS) entry which is preliminary data.</text>
</comment>
<gene>
    <name evidence="6" type="ORF">ACH5RR_003687</name>
</gene>
<evidence type="ECO:0000256" key="1">
    <source>
        <dbReference type="ARBA" id="ARBA00023015"/>
    </source>
</evidence>
<dbReference type="AlphaFoldDB" id="A0ABD3AVI7"/>
<keyword evidence="1" id="KW-0805">Transcription regulation</keyword>
<organism evidence="6 7">
    <name type="scientific">Cinchona calisaya</name>
    <dbReference type="NCBI Taxonomy" id="153742"/>
    <lineage>
        <taxon>Eukaryota</taxon>
        <taxon>Viridiplantae</taxon>
        <taxon>Streptophyta</taxon>
        <taxon>Embryophyta</taxon>
        <taxon>Tracheophyta</taxon>
        <taxon>Spermatophyta</taxon>
        <taxon>Magnoliopsida</taxon>
        <taxon>eudicotyledons</taxon>
        <taxon>Gunneridae</taxon>
        <taxon>Pentapetalae</taxon>
        <taxon>asterids</taxon>
        <taxon>lamiids</taxon>
        <taxon>Gentianales</taxon>
        <taxon>Rubiaceae</taxon>
        <taxon>Cinchonoideae</taxon>
        <taxon>Cinchoneae</taxon>
        <taxon>Cinchona</taxon>
    </lineage>
</organism>
<keyword evidence="4" id="KW-0539">Nucleus</keyword>
<proteinExistence type="predicted"/>
<protein>
    <recommendedName>
        <fullName evidence="5">NAC domain-containing protein</fullName>
    </recommendedName>
</protein>
<dbReference type="PANTHER" id="PTHR31719:SF212">
    <property type="entry name" value="NAC DOMAIN-CONTAINING PROTEIN 72-LIKE"/>
    <property type="match status" value="1"/>
</dbReference>
<accession>A0ABD3AVI7</accession>
<sequence length="179" mass="21296">MASSSRSEEEDPYSWKKHLPIGIKFRPTDQELLLEYLKIKFEDKPITPGIISEEEIYEYPPEILQDKAFKHDDGRMYFFTNLKGKDNSKSKKERFVKKIGYWKATQARTDVHDDDNRKHKIGTKTPLAYFHSRVREDGSREGIKQNWLMTEYRLPEKESADEELALCVIYHHEKKRKKS</sequence>
<evidence type="ECO:0000256" key="2">
    <source>
        <dbReference type="ARBA" id="ARBA00023125"/>
    </source>
</evidence>
<name>A0ABD3AVI7_9GENT</name>
<dbReference type="Gene3D" id="2.170.150.80">
    <property type="entry name" value="NAC domain"/>
    <property type="match status" value="1"/>
</dbReference>